<dbReference type="Pfam" id="PF13967">
    <property type="entry name" value="RSN1_TM"/>
    <property type="match status" value="1"/>
</dbReference>
<evidence type="ECO:0000256" key="7">
    <source>
        <dbReference type="SAM" id="Phobius"/>
    </source>
</evidence>
<feature type="transmembrane region" description="Helical" evidence="7">
    <location>
        <begin position="404"/>
        <end position="426"/>
    </location>
</feature>
<comment type="subcellular location">
    <subcellularLocation>
        <location evidence="1">Membrane</location>
        <topology evidence="1">Multi-pass membrane protein</topology>
    </subcellularLocation>
</comment>
<gene>
    <name evidence="10" type="ORF">BDV41DRAFT_543296</name>
</gene>
<name>A0A5N6VR43_9EURO</name>
<keyword evidence="4 7" id="KW-0812">Transmembrane</keyword>
<dbReference type="PANTHER" id="PTHR13018:SF20">
    <property type="entry name" value="SPORULATION-SPECIFIC PROTEIN 75"/>
    <property type="match status" value="1"/>
</dbReference>
<dbReference type="AlphaFoldDB" id="A0A5N6VR43"/>
<dbReference type="Pfam" id="PF02714">
    <property type="entry name" value="RSN1_7TM"/>
    <property type="match status" value="1"/>
</dbReference>
<dbReference type="PANTHER" id="PTHR13018">
    <property type="entry name" value="PROBABLE MEMBRANE PROTEIN DUF221-RELATED"/>
    <property type="match status" value="1"/>
</dbReference>
<keyword evidence="11" id="KW-1185">Reference proteome</keyword>
<keyword evidence="5 7" id="KW-1133">Transmembrane helix</keyword>
<dbReference type="Proteomes" id="UP000325433">
    <property type="component" value="Unassembled WGS sequence"/>
</dbReference>
<evidence type="ECO:0000256" key="5">
    <source>
        <dbReference type="ARBA" id="ARBA00022989"/>
    </source>
</evidence>
<keyword evidence="3" id="KW-0813">Transport</keyword>
<feature type="domain" description="CSC1/OSCA1-like 7TM region" evidence="8">
    <location>
        <begin position="353"/>
        <end position="610"/>
    </location>
</feature>
<evidence type="ECO:0000256" key="3">
    <source>
        <dbReference type="ARBA" id="ARBA00022448"/>
    </source>
</evidence>
<evidence type="ECO:0000313" key="11">
    <source>
        <dbReference type="Proteomes" id="UP000325433"/>
    </source>
</evidence>
<feature type="transmembrane region" description="Helical" evidence="7">
    <location>
        <begin position="101"/>
        <end position="125"/>
    </location>
</feature>
<sequence>MDLSIVNEAVGNAAGKAQRQEGISAQSFLISLAVYGGIFLPAVFLFTFLKDVNQRMFQPRCLVDKGVDALPKGRIVWVSHLRNLLRDEPLITEKYGLDCYFFLRLLQLALKILATIAIVNLPILIPVNYTSGSIRVSGIDKLSISNIQTGESARCWVIVLVACLVNIQLCRVLLQECAKIVQVRQTYLHHPSRAGAVTPVLVTQIPPQMWDKKLLKYVYSAYNGGPVGVTLPRERECESKENELSKELQYLENIQHDSIGRSTADKAISRVTQWMAKKKLQSCVKWKIFNLQRDVERIKSVAVLHFADLLTAHLALQTRTSRVPHKMNNDVVYDRPYVDKSGVYQTWNIRALRTAAVTVILNLLAILWAVPIAMTGLLSQLVYLDAVSPHLEILSDTQLSAIQGLAPQAALSLLMYCFPFAIRYIAKLYPIFECSAIEVLIQRHYFIFLFTQVFLVVSISSSVTTMVPEIISDIQSIPSILARNLPKSSNYFYSYFLLQVVTQCVMVLFRLPESLLLCAYNKPSLKQVQWSLVYPVFTNLLCICIIFSLIAPLILPIGLGMFTIFLIVYSYQIFFVFESSIDTAGLLYWEALNHVFVGIYTMNLFLLGLFILRNAFGPAALAAGLLVAVTLVQLHAHKTFKYLVKYISGSVFDDAADGVR</sequence>
<evidence type="ECO:0000256" key="2">
    <source>
        <dbReference type="ARBA" id="ARBA00007779"/>
    </source>
</evidence>
<evidence type="ECO:0000313" key="10">
    <source>
        <dbReference type="EMBL" id="KAE8311003.1"/>
    </source>
</evidence>
<feature type="transmembrane region" description="Helical" evidence="7">
    <location>
        <begin position="446"/>
        <end position="471"/>
    </location>
</feature>
<dbReference type="InterPro" id="IPR045122">
    <property type="entry name" value="Csc1-like"/>
</dbReference>
<evidence type="ECO:0000259" key="9">
    <source>
        <dbReference type="Pfam" id="PF13967"/>
    </source>
</evidence>
<dbReference type="GO" id="GO:0005227">
    <property type="term" value="F:calcium-activated cation channel activity"/>
    <property type="evidence" value="ECO:0007669"/>
    <property type="project" value="InterPro"/>
</dbReference>
<reference evidence="11" key="1">
    <citation type="submission" date="2019-04" db="EMBL/GenBank/DDBJ databases">
        <title>Friends and foes A comparative genomics studyof 23 Aspergillus species from section Flavi.</title>
        <authorList>
            <consortium name="DOE Joint Genome Institute"/>
            <person name="Kjaerbolling I."/>
            <person name="Vesth T."/>
            <person name="Frisvad J.C."/>
            <person name="Nybo J.L."/>
            <person name="Theobald S."/>
            <person name="Kildgaard S."/>
            <person name="Isbrandt T."/>
            <person name="Kuo A."/>
            <person name="Sato A."/>
            <person name="Lyhne E.K."/>
            <person name="Kogle M.E."/>
            <person name="Wiebenga A."/>
            <person name="Kun R.S."/>
            <person name="Lubbers R.J."/>
            <person name="Makela M.R."/>
            <person name="Barry K."/>
            <person name="Chovatia M."/>
            <person name="Clum A."/>
            <person name="Daum C."/>
            <person name="Haridas S."/>
            <person name="He G."/>
            <person name="LaButti K."/>
            <person name="Lipzen A."/>
            <person name="Mondo S."/>
            <person name="Riley R."/>
            <person name="Salamov A."/>
            <person name="Simmons B.A."/>
            <person name="Magnuson J.K."/>
            <person name="Henrissat B."/>
            <person name="Mortensen U.H."/>
            <person name="Larsen T.O."/>
            <person name="Devries R.P."/>
            <person name="Grigoriev I.V."/>
            <person name="Machida M."/>
            <person name="Baker S.E."/>
            <person name="Andersen M.R."/>
        </authorList>
    </citation>
    <scope>NUCLEOTIDE SEQUENCE [LARGE SCALE GENOMIC DNA]</scope>
    <source>
        <strain evidence="11">CBS 130015</strain>
    </source>
</reference>
<accession>A0A5N6VR43</accession>
<keyword evidence="6 7" id="KW-0472">Membrane</keyword>
<evidence type="ECO:0000256" key="1">
    <source>
        <dbReference type="ARBA" id="ARBA00004141"/>
    </source>
</evidence>
<feature type="transmembrane region" description="Helical" evidence="7">
    <location>
        <begin position="618"/>
        <end position="636"/>
    </location>
</feature>
<feature type="transmembrane region" description="Helical" evidence="7">
    <location>
        <begin position="557"/>
        <end position="577"/>
    </location>
</feature>
<feature type="transmembrane region" description="Helical" evidence="7">
    <location>
        <begin position="589"/>
        <end position="612"/>
    </location>
</feature>
<dbReference type="GO" id="GO:0005886">
    <property type="term" value="C:plasma membrane"/>
    <property type="evidence" value="ECO:0007669"/>
    <property type="project" value="TreeGrafter"/>
</dbReference>
<evidence type="ECO:0008006" key="12">
    <source>
        <dbReference type="Google" id="ProtNLM"/>
    </source>
</evidence>
<comment type="similarity">
    <text evidence="2">Belongs to the CSC1 (TC 1.A.17) family.</text>
</comment>
<feature type="transmembrane region" description="Helical" evidence="7">
    <location>
        <begin position="359"/>
        <end position="384"/>
    </location>
</feature>
<dbReference type="InterPro" id="IPR003864">
    <property type="entry name" value="CSC1/OSCA1-like_7TM"/>
</dbReference>
<evidence type="ECO:0000256" key="4">
    <source>
        <dbReference type="ARBA" id="ARBA00022692"/>
    </source>
</evidence>
<evidence type="ECO:0000259" key="8">
    <source>
        <dbReference type="Pfam" id="PF02714"/>
    </source>
</evidence>
<proteinExistence type="inferred from homology"/>
<dbReference type="EMBL" id="ML738347">
    <property type="protein sequence ID" value="KAE8311003.1"/>
    <property type="molecule type" value="Genomic_DNA"/>
</dbReference>
<organism evidence="10 11">
    <name type="scientific">Aspergillus transmontanensis</name>
    <dbReference type="NCBI Taxonomy" id="1034304"/>
    <lineage>
        <taxon>Eukaryota</taxon>
        <taxon>Fungi</taxon>
        <taxon>Dikarya</taxon>
        <taxon>Ascomycota</taxon>
        <taxon>Pezizomycotina</taxon>
        <taxon>Eurotiomycetes</taxon>
        <taxon>Eurotiomycetidae</taxon>
        <taxon>Eurotiales</taxon>
        <taxon>Aspergillaceae</taxon>
        <taxon>Aspergillus</taxon>
        <taxon>Aspergillus subgen. Circumdati</taxon>
    </lineage>
</organism>
<dbReference type="InterPro" id="IPR032880">
    <property type="entry name" value="CSC1/OSCA1-like_N"/>
</dbReference>
<feature type="domain" description="CSC1/OSCA1-like N-terminal transmembrane" evidence="9">
    <location>
        <begin position="27"/>
        <end position="176"/>
    </location>
</feature>
<protein>
    <recommendedName>
        <fullName evidence="12">DUF221-domain-containing protein</fullName>
    </recommendedName>
</protein>
<feature type="transmembrane region" description="Helical" evidence="7">
    <location>
        <begin position="532"/>
        <end position="551"/>
    </location>
</feature>
<evidence type="ECO:0000256" key="6">
    <source>
        <dbReference type="ARBA" id="ARBA00023136"/>
    </source>
</evidence>
<feature type="transmembrane region" description="Helical" evidence="7">
    <location>
        <begin position="28"/>
        <end position="49"/>
    </location>
</feature>
<feature type="transmembrane region" description="Helical" evidence="7">
    <location>
        <begin position="491"/>
        <end position="511"/>
    </location>
</feature>